<dbReference type="Gene3D" id="1.20.1640.10">
    <property type="entry name" value="Multidrug efflux transporter AcrB transmembrane domain"/>
    <property type="match status" value="2"/>
</dbReference>
<dbReference type="Gene3D" id="3.30.70.1430">
    <property type="entry name" value="Multidrug efflux transporter AcrB pore domain"/>
    <property type="match status" value="2"/>
</dbReference>
<feature type="transmembrane region" description="Helical" evidence="1">
    <location>
        <begin position="12"/>
        <end position="32"/>
    </location>
</feature>
<dbReference type="SUPFAM" id="SSF82693">
    <property type="entry name" value="Multidrug efflux transporter AcrB pore domain, PN1, PN2, PC1 and PC2 subdomains"/>
    <property type="match status" value="2"/>
</dbReference>
<dbReference type="PANTHER" id="PTHR32063">
    <property type="match status" value="1"/>
</dbReference>
<dbReference type="SUPFAM" id="SSF82714">
    <property type="entry name" value="Multidrug efflux transporter AcrB TolC docking domain, DN and DC subdomains"/>
    <property type="match status" value="2"/>
</dbReference>
<feature type="transmembrane region" description="Helical" evidence="1">
    <location>
        <begin position="968"/>
        <end position="986"/>
    </location>
</feature>
<dbReference type="Gene3D" id="3.30.70.1440">
    <property type="entry name" value="Multidrug efflux transporter AcrB pore domain"/>
    <property type="match status" value="1"/>
</dbReference>
<feature type="transmembrane region" description="Helical" evidence="1">
    <location>
        <begin position="464"/>
        <end position="491"/>
    </location>
</feature>
<dbReference type="Pfam" id="PF00873">
    <property type="entry name" value="ACR_tran"/>
    <property type="match status" value="1"/>
</dbReference>
<dbReference type="PRINTS" id="PR00702">
    <property type="entry name" value="ACRIFLAVINRP"/>
</dbReference>
<feature type="transmembrane region" description="Helical" evidence="1">
    <location>
        <begin position="362"/>
        <end position="381"/>
    </location>
</feature>
<dbReference type="SUPFAM" id="SSF82866">
    <property type="entry name" value="Multidrug efflux transporter AcrB transmembrane domain"/>
    <property type="match status" value="2"/>
</dbReference>
<dbReference type="EMBL" id="CXOJ01000026">
    <property type="protein sequence ID" value="CTP86949.1"/>
    <property type="molecule type" value="Genomic_DNA"/>
</dbReference>
<organism evidence="2 3">
    <name type="scientific">Xanthomonas graminis pv. phlei</name>
    <dbReference type="NCBI Taxonomy" id="487906"/>
    <lineage>
        <taxon>Bacteria</taxon>
        <taxon>Pseudomonadati</taxon>
        <taxon>Pseudomonadota</taxon>
        <taxon>Gammaproteobacteria</taxon>
        <taxon>Lysobacterales</taxon>
        <taxon>Lysobacteraceae</taxon>
        <taxon>Xanthomonas</taxon>
        <taxon>Xanthomonas translucens group</taxon>
        <taxon>Xanthomonas graminis</taxon>
    </lineage>
</organism>
<dbReference type="PANTHER" id="PTHR32063:SF18">
    <property type="entry name" value="CATION EFFLUX SYSTEM PROTEIN"/>
    <property type="match status" value="1"/>
</dbReference>
<dbReference type="GO" id="GO:0042910">
    <property type="term" value="F:xenobiotic transmembrane transporter activity"/>
    <property type="evidence" value="ECO:0007669"/>
    <property type="project" value="TreeGrafter"/>
</dbReference>
<feature type="transmembrane region" description="Helical" evidence="1">
    <location>
        <begin position="912"/>
        <end position="935"/>
    </location>
</feature>
<evidence type="ECO:0000313" key="3">
    <source>
        <dbReference type="Proteomes" id="UP000045978"/>
    </source>
</evidence>
<dbReference type="InterPro" id="IPR027463">
    <property type="entry name" value="AcrB_DN_DC_subdom"/>
</dbReference>
<reference evidence="2 3" key="1">
    <citation type="submission" date="2015-07" db="EMBL/GenBank/DDBJ databases">
        <authorList>
            <person name="Noorani M."/>
        </authorList>
    </citation>
    <scope>NUCLEOTIDE SEQUENCE [LARGE SCALE GENOMIC DNA]</scope>
    <source>
        <strain evidence="2">LMG730</strain>
    </source>
</reference>
<evidence type="ECO:0000313" key="2">
    <source>
        <dbReference type="EMBL" id="CTP86949.1"/>
    </source>
</evidence>
<dbReference type="Gene3D" id="3.30.2090.10">
    <property type="entry name" value="Multidrug efflux transporter AcrB TolC docking domain, DN and DC subdomains"/>
    <property type="match status" value="2"/>
</dbReference>
<keyword evidence="1" id="KW-0472">Membrane</keyword>
<feature type="transmembrane region" description="Helical" evidence="1">
    <location>
        <begin position="387"/>
        <end position="411"/>
    </location>
</feature>
<name>A0A0K2ZRX4_9XANT</name>
<keyword evidence="1" id="KW-0812">Transmembrane</keyword>
<dbReference type="InterPro" id="IPR001036">
    <property type="entry name" value="Acrflvin-R"/>
</dbReference>
<dbReference type="Gene3D" id="3.30.70.1320">
    <property type="entry name" value="Multidrug efflux transporter AcrB pore domain like"/>
    <property type="match status" value="1"/>
</dbReference>
<dbReference type="Proteomes" id="UP000045978">
    <property type="component" value="Unassembled WGS sequence"/>
</dbReference>
<protein>
    <submittedName>
        <fullName evidence="2">Rnd superfamily protein</fullName>
    </submittedName>
</protein>
<dbReference type="AlphaFoldDB" id="A0A0K2ZRX4"/>
<dbReference type="RefSeq" id="WP_053837945.1">
    <property type="nucleotide sequence ID" value="NZ_CP076251.1"/>
</dbReference>
<dbReference type="GO" id="GO:0005886">
    <property type="term" value="C:plasma membrane"/>
    <property type="evidence" value="ECO:0007669"/>
    <property type="project" value="TreeGrafter"/>
</dbReference>
<keyword evidence="1" id="KW-1133">Transmembrane helix</keyword>
<evidence type="ECO:0000256" key="1">
    <source>
        <dbReference type="SAM" id="Phobius"/>
    </source>
</evidence>
<gene>
    <name evidence="2" type="ORF">XTPLMG730_1638</name>
</gene>
<feature type="transmembrane region" description="Helical" evidence="1">
    <location>
        <begin position="862"/>
        <end position="880"/>
    </location>
</feature>
<feature type="transmembrane region" description="Helical" evidence="1">
    <location>
        <begin position="887"/>
        <end position="906"/>
    </location>
</feature>
<accession>A0A0K2ZRX4</accession>
<feature type="transmembrane region" description="Helical" evidence="1">
    <location>
        <begin position="992"/>
        <end position="1017"/>
    </location>
</feature>
<feature type="transmembrane region" description="Helical" evidence="1">
    <location>
        <begin position="336"/>
        <end position="355"/>
    </location>
</feature>
<sequence>MNLTRATLASSRFALFTAALILIGGIVTFLGFPSQEEPSVTVRDAVVQVAFPGMPSERVENMIARPLEEHLRELTGIKKIVTTVRPGSAIVQLTARDDVDDLPALWQRVRTKAADASAELPPGTQGPFVDDDFGRVAIASIAVTAPGFATSEMRAPLRQMREQLYTVPGVERVSFHGLREDRIYVAFERTRLSEAGLTPSAVAQQLRTQNVVASGGQIAASGLAMTVTTSGEIRTLDQMRNTLISVSGADGARQIPLSQLARIELMPADPPESAAIYQGQPAVVVAVSMAPGYNIAQVGQALRQKLGETARMLPVGFSQHVVTFQADVVEREMGKMHHVMGETVLIVMAVVMLFLGWRTGLIVGAIVPLTILGTLIAMRALEVELQTVSIAAIILALGLLVDNGIVIAEDIERRLAAGEDRRHACEAAGRTLALPLLTSSLVIVLAFSPFFFGQTSTNEYMRSLAIVLAVTLLGSWLLSVTVTPLLCMYFARAHRTTHADGGENADHYDSRLYRGYRRIIETLLGHKALFLGSMLLLLAGAATILGSIPYSFLPKSDRLQFQMPVTLQPGSDARQTLRTVQSISTWLADRKRNPEIVDSIGYVADGGPRIVLGLNPPQAAANIAYFTVSVRPGTDLDALIARVRQHIRQGYPAVRAEPKRFSMGSTESGVAIYRVVGSDETQLRRIAAGIAQALRRLPGTIDVSDDWEIRIPRYDVRVDQVKARRAGVSSDDIAQALQLRYSGIDASLIRDDSVNVPIVLRGGADERAAASDPGSTLLYPASGGAAVPLSAIAEIALSSEPSAIQRRNLSRAITVTGHNPNMTTDEVVTALAGKVGALRLPPGYRIEMGGELEDSAEANQALLQYMPHALGAILLLFIWQFNSFRKLFIVVASVPFVLIGAALALLVTGYPFGFMATFGLLALAGIIVNNAVLLLERIDAELADGLDRHDAVIAAAVKRLRPIVMTKLTCIVGLVPLMLFAGPLWTGMAITMIGGLALGTLVTLGVIPVLYDLLFALRSGRSAAPMAQATA</sequence>
<feature type="transmembrane region" description="Helical" evidence="1">
    <location>
        <begin position="432"/>
        <end position="452"/>
    </location>
</feature>
<proteinExistence type="predicted"/>
<feature type="transmembrane region" description="Helical" evidence="1">
    <location>
        <begin position="528"/>
        <end position="553"/>
    </location>
</feature>